<feature type="domain" description="KIB1-4 beta-propeller" evidence="1">
    <location>
        <begin position="49"/>
        <end position="105"/>
    </location>
</feature>
<accession>R7W6H4</accession>
<dbReference type="Pfam" id="PF03478">
    <property type="entry name" value="Beta-prop_KIB1-4"/>
    <property type="match status" value="1"/>
</dbReference>
<name>R7W6H4_AEGTA</name>
<reference evidence="2" key="1">
    <citation type="submission" date="2015-06" db="UniProtKB">
        <authorList>
            <consortium name="EnsemblPlants"/>
        </authorList>
    </citation>
    <scope>IDENTIFICATION</scope>
</reference>
<proteinExistence type="predicted"/>
<sequence length="143" mass="15362">MEVADVVRSGAVCSAWRSAYATFRRLRLPTPNQPPCLLYAAGDADAAVLYSLSTNATFRLPPLHSVIGSAHGLVFTTDEAANPYLLNPVTGARAALPPITALERVKSSFLDGEGNTVYDVDHAWGGEPDNMQHVTAHKARGWM</sequence>
<organism evidence="2">
    <name type="scientific">Aegilops tauschii</name>
    <name type="common">Tausch's goatgrass</name>
    <name type="synonym">Aegilops squarrosa</name>
    <dbReference type="NCBI Taxonomy" id="37682"/>
    <lineage>
        <taxon>Eukaryota</taxon>
        <taxon>Viridiplantae</taxon>
        <taxon>Streptophyta</taxon>
        <taxon>Embryophyta</taxon>
        <taxon>Tracheophyta</taxon>
        <taxon>Spermatophyta</taxon>
        <taxon>Magnoliopsida</taxon>
        <taxon>Liliopsida</taxon>
        <taxon>Poales</taxon>
        <taxon>Poaceae</taxon>
        <taxon>BOP clade</taxon>
        <taxon>Pooideae</taxon>
        <taxon>Triticodae</taxon>
        <taxon>Triticeae</taxon>
        <taxon>Triticinae</taxon>
        <taxon>Aegilops</taxon>
    </lineage>
</organism>
<dbReference type="PANTHER" id="PTHR44586">
    <property type="entry name" value="F-BOX DOMAIN CONTAINING PROTEIN, EXPRESSED"/>
    <property type="match status" value="1"/>
</dbReference>
<evidence type="ECO:0000259" key="1">
    <source>
        <dbReference type="Pfam" id="PF03478"/>
    </source>
</evidence>
<evidence type="ECO:0000313" key="2">
    <source>
        <dbReference type="EnsemblPlants" id="EMT16731"/>
    </source>
</evidence>
<dbReference type="InterPro" id="IPR005174">
    <property type="entry name" value="KIB1-4_b-propeller"/>
</dbReference>
<dbReference type="PANTHER" id="PTHR44586:SF17">
    <property type="entry name" value="DUF295 DOMAIN-CONTAINING PROTEIN"/>
    <property type="match status" value="1"/>
</dbReference>
<dbReference type="AlphaFoldDB" id="R7W6H4"/>
<dbReference type="EnsemblPlants" id="EMT16731">
    <property type="protein sequence ID" value="EMT16731"/>
    <property type="gene ID" value="F775_29003"/>
</dbReference>
<protein>
    <recommendedName>
        <fullName evidence="1">KIB1-4 beta-propeller domain-containing protein</fullName>
    </recommendedName>
</protein>